<dbReference type="GO" id="GO:0004519">
    <property type="term" value="F:endonuclease activity"/>
    <property type="evidence" value="ECO:0007669"/>
    <property type="project" value="InterPro"/>
</dbReference>
<sequence>MELPPHDGWGYVQTIPAAPRDRRAHGPWGDLALHTIGWRAFQDLCSQLCEVVLDRPVEIFREAQDGGQDAVFLIPSGTDMPPIGTVQCKHTSEAAKALKVSDLTAELDHVETLVKARQADTYVFMTNMSVDAPIAAAMRAKLGALGVRKPHILGRQYIVRVIRSSAKLRALVPQV</sequence>
<organism evidence="2 3">
    <name type="scientific">Thiorhodovibrio frisius</name>
    <dbReference type="NCBI Taxonomy" id="631362"/>
    <lineage>
        <taxon>Bacteria</taxon>
        <taxon>Pseudomonadati</taxon>
        <taxon>Pseudomonadota</taxon>
        <taxon>Gammaproteobacteria</taxon>
        <taxon>Chromatiales</taxon>
        <taxon>Chromatiaceae</taxon>
        <taxon>Thiorhodovibrio</taxon>
    </lineage>
</organism>
<keyword evidence="3" id="KW-1185">Reference proteome</keyword>
<feature type="domain" description="Restriction endonuclease type IV Mrr" evidence="1">
    <location>
        <begin position="34"/>
        <end position="132"/>
    </location>
</feature>
<dbReference type="STRING" id="631362.Thi970DRAFT_02687"/>
<reference evidence="3" key="1">
    <citation type="submission" date="2011-06" db="EMBL/GenBank/DDBJ databases">
        <authorList>
            <consortium name="US DOE Joint Genome Institute (JGI-PGF)"/>
            <person name="Lucas S."/>
            <person name="Han J."/>
            <person name="Lapidus A."/>
            <person name="Cheng J.-F."/>
            <person name="Goodwin L."/>
            <person name="Pitluck S."/>
            <person name="Peters L."/>
            <person name="Land M.L."/>
            <person name="Hauser L."/>
            <person name="Vogl K."/>
            <person name="Liu Z."/>
            <person name="Overmann J."/>
            <person name="Frigaard N.-U."/>
            <person name="Bryant D.A."/>
            <person name="Woyke T.J."/>
        </authorList>
    </citation>
    <scope>NUCLEOTIDE SEQUENCE [LARGE SCALE GENOMIC DNA]</scope>
    <source>
        <strain evidence="3">970</strain>
    </source>
</reference>
<dbReference type="RefSeq" id="WP_009149259.1">
    <property type="nucleotide sequence ID" value="NZ_CP121471.1"/>
</dbReference>
<dbReference type="Pfam" id="PF04471">
    <property type="entry name" value="Mrr_cat"/>
    <property type="match status" value="1"/>
</dbReference>
<dbReference type="GO" id="GO:0003677">
    <property type="term" value="F:DNA binding"/>
    <property type="evidence" value="ECO:0007669"/>
    <property type="project" value="InterPro"/>
</dbReference>
<protein>
    <recommendedName>
        <fullName evidence="1">Restriction endonuclease type IV Mrr domain-containing protein</fullName>
    </recommendedName>
</protein>
<dbReference type="HOGENOM" id="CLU_1531848_0_0_6"/>
<accession>H8Z103</accession>
<gene>
    <name evidence="2" type="ORF">Thi970DRAFT_02687</name>
</gene>
<dbReference type="Proteomes" id="UP000002964">
    <property type="component" value="Unassembled WGS sequence"/>
</dbReference>
<reference evidence="2 3" key="2">
    <citation type="submission" date="2011-11" db="EMBL/GenBank/DDBJ databases">
        <authorList>
            <consortium name="US DOE Joint Genome Institute"/>
            <person name="Lucas S."/>
            <person name="Han J."/>
            <person name="Lapidus A."/>
            <person name="Cheng J.-F."/>
            <person name="Goodwin L."/>
            <person name="Pitluck S."/>
            <person name="Peters L."/>
            <person name="Ovchinnikova G."/>
            <person name="Zhang X."/>
            <person name="Detter J.C."/>
            <person name="Han C."/>
            <person name="Tapia R."/>
            <person name="Land M."/>
            <person name="Hauser L."/>
            <person name="Kyrpides N."/>
            <person name="Ivanova N."/>
            <person name="Pagani I."/>
            <person name="Vogl K."/>
            <person name="Liu Z."/>
            <person name="Overmann J."/>
            <person name="Frigaard N.-U."/>
            <person name="Bryant D."/>
            <person name="Woyke T."/>
        </authorList>
    </citation>
    <scope>NUCLEOTIDE SEQUENCE [LARGE SCALE GENOMIC DNA]</scope>
    <source>
        <strain evidence="2 3">970</strain>
    </source>
</reference>
<dbReference type="InterPro" id="IPR007560">
    <property type="entry name" value="Restrct_endonuc_IV_Mrr"/>
</dbReference>
<evidence type="ECO:0000313" key="2">
    <source>
        <dbReference type="EMBL" id="EIC22424.1"/>
    </source>
</evidence>
<dbReference type="GO" id="GO:0009307">
    <property type="term" value="P:DNA restriction-modification system"/>
    <property type="evidence" value="ECO:0007669"/>
    <property type="project" value="InterPro"/>
</dbReference>
<dbReference type="EMBL" id="JH603169">
    <property type="protein sequence ID" value="EIC22424.1"/>
    <property type="molecule type" value="Genomic_DNA"/>
</dbReference>
<evidence type="ECO:0000313" key="3">
    <source>
        <dbReference type="Proteomes" id="UP000002964"/>
    </source>
</evidence>
<evidence type="ECO:0000259" key="1">
    <source>
        <dbReference type="Pfam" id="PF04471"/>
    </source>
</evidence>
<dbReference type="eggNOG" id="COG0464">
    <property type="taxonomic scope" value="Bacteria"/>
</dbReference>
<dbReference type="AlphaFoldDB" id="H8Z103"/>
<proteinExistence type="predicted"/>
<name>H8Z103_9GAMM</name>